<dbReference type="PROSITE" id="PS50075">
    <property type="entry name" value="CARRIER"/>
    <property type="match status" value="1"/>
</dbReference>
<dbReference type="InterPro" id="IPR036736">
    <property type="entry name" value="ACP-like_sf"/>
</dbReference>
<dbReference type="InterPro" id="IPR006162">
    <property type="entry name" value="Ppantetheine_attach_site"/>
</dbReference>
<protein>
    <submittedName>
        <fullName evidence="11">Putative pksn polyketide synthase for alternapyrone biosynthesis protein</fullName>
    </submittedName>
</protein>
<dbReference type="SUPFAM" id="SSF47336">
    <property type="entry name" value="ACP-like"/>
    <property type="match status" value="1"/>
</dbReference>
<dbReference type="InterPro" id="IPR013154">
    <property type="entry name" value="ADH-like_N"/>
</dbReference>
<dbReference type="SMART" id="SM00822">
    <property type="entry name" value="PKS_KR"/>
    <property type="match status" value="1"/>
</dbReference>
<feature type="compositionally biased region" description="Low complexity" evidence="7">
    <location>
        <begin position="350"/>
        <end position="373"/>
    </location>
</feature>
<dbReference type="GO" id="GO:1901336">
    <property type="term" value="P:lactone biosynthetic process"/>
    <property type="evidence" value="ECO:0007669"/>
    <property type="project" value="UniProtKB-ARBA"/>
</dbReference>
<evidence type="ECO:0000256" key="4">
    <source>
        <dbReference type="ARBA" id="ARBA00023002"/>
    </source>
</evidence>
<dbReference type="Gene3D" id="3.10.129.110">
    <property type="entry name" value="Polyketide synthase dehydratase"/>
    <property type="match status" value="1"/>
</dbReference>
<evidence type="ECO:0000259" key="8">
    <source>
        <dbReference type="PROSITE" id="PS50075"/>
    </source>
</evidence>
<feature type="active site" description="Proton acceptor; for dehydratase activity" evidence="6">
    <location>
        <position position="909"/>
    </location>
</feature>
<dbReference type="Pfam" id="PF00109">
    <property type="entry name" value="ketoacyl-synt"/>
    <property type="match status" value="1"/>
</dbReference>
<dbReference type="PROSITE" id="PS00012">
    <property type="entry name" value="PHOSPHOPANTETHEINE"/>
    <property type="match status" value="1"/>
</dbReference>
<dbReference type="Gene3D" id="3.40.47.10">
    <property type="match status" value="2"/>
</dbReference>
<dbReference type="CDD" id="cd00833">
    <property type="entry name" value="PKS"/>
    <property type="match status" value="1"/>
</dbReference>
<dbReference type="SUPFAM" id="SSF51735">
    <property type="entry name" value="NAD(P)-binding Rossmann-fold domains"/>
    <property type="match status" value="2"/>
</dbReference>
<dbReference type="Pfam" id="PF08659">
    <property type="entry name" value="KR"/>
    <property type="match status" value="1"/>
</dbReference>
<dbReference type="Pfam" id="PF00550">
    <property type="entry name" value="PP-binding"/>
    <property type="match status" value="1"/>
</dbReference>
<dbReference type="SMART" id="SM00829">
    <property type="entry name" value="PKS_ER"/>
    <property type="match status" value="1"/>
</dbReference>
<name>R8BUF6_PHAM7</name>
<dbReference type="Pfam" id="PF23114">
    <property type="entry name" value="NAD-bd_HRPKS_sdrA"/>
    <property type="match status" value="1"/>
</dbReference>
<dbReference type="SUPFAM" id="SSF50129">
    <property type="entry name" value="GroES-like"/>
    <property type="match status" value="1"/>
</dbReference>
<keyword evidence="3" id="KW-0808">Transferase</keyword>
<dbReference type="OrthoDB" id="329835at2759"/>
<dbReference type="RefSeq" id="XP_007912252.1">
    <property type="nucleotide sequence ID" value="XM_007914061.1"/>
</dbReference>
<organism evidence="11 12">
    <name type="scientific">Phaeoacremonium minimum (strain UCR-PA7)</name>
    <name type="common">Esca disease fungus</name>
    <name type="synonym">Togninia minima</name>
    <dbReference type="NCBI Taxonomy" id="1286976"/>
    <lineage>
        <taxon>Eukaryota</taxon>
        <taxon>Fungi</taxon>
        <taxon>Dikarya</taxon>
        <taxon>Ascomycota</taxon>
        <taxon>Pezizomycotina</taxon>
        <taxon>Sordariomycetes</taxon>
        <taxon>Sordariomycetidae</taxon>
        <taxon>Togniniales</taxon>
        <taxon>Togniniaceae</taxon>
        <taxon>Phaeoacremonium</taxon>
    </lineage>
</organism>
<reference evidence="12" key="1">
    <citation type="journal article" date="2013" name="Genome Announc.">
        <title>Draft genome sequence of the ascomycete Phaeoacremonium aleophilum strain UCR-PA7, a causal agent of the esca disease complex in grapevines.</title>
        <authorList>
            <person name="Blanco-Ulate B."/>
            <person name="Rolshausen P."/>
            <person name="Cantu D."/>
        </authorList>
    </citation>
    <scope>NUCLEOTIDE SEQUENCE [LARGE SCALE GENOMIC DNA]</scope>
    <source>
        <strain evidence="12">UCR-PA7</strain>
    </source>
</reference>
<dbReference type="SUPFAM" id="SSF55048">
    <property type="entry name" value="Probable ACP-binding domain of malonyl-CoA ACP transacylase"/>
    <property type="match status" value="1"/>
</dbReference>
<dbReference type="InterPro" id="IPR056501">
    <property type="entry name" value="NAD-bd_HRPKS_sdrA"/>
</dbReference>
<evidence type="ECO:0000256" key="3">
    <source>
        <dbReference type="ARBA" id="ARBA00022679"/>
    </source>
</evidence>
<dbReference type="GO" id="GO:0016491">
    <property type="term" value="F:oxidoreductase activity"/>
    <property type="evidence" value="ECO:0007669"/>
    <property type="project" value="UniProtKB-KW"/>
</dbReference>
<dbReference type="Pfam" id="PF16197">
    <property type="entry name" value="KAsynt_C_assoc"/>
    <property type="match status" value="1"/>
</dbReference>
<dbReference type="Gene3D" id="3.40.366.10">
    <property type="entry name" value="Malonyl-Coenzyme A Acyl Carrier Protein, domain 2"/>
    <property type="match status" value="1"/>
</dbReference>
<evidence type="ECO:0000256" key="7">
    <source>
        <dbReference type="SAM" id="MobiDB-lite"/>
    </source>
</evidence>
<dbReference type="Pfam" id="PF00698">
    <property type="entry name" value="Acyl_transf_1"/>
    <property type="match status" value="1"/>
</dbReference>
<evidence type="ECO:0000256" key="2">
    <source>
        <dbReference type="ARBA" id="ARBA00022553"/>
    </source>
</evidence>
<dbReference type="Pfam" id="PF21089">
    <property type="entry name" value="PKS_DH_N"/>
    <property type="match status" value="1"/>
</dbReference>
<keyword evidence="5" id="KW-0511">Multifunctional enzyme</keyword>
<evidence type="ECO:0000259" key="10">
    <source>
        <dbReference type="PROSITE" id="PS52019"/>
    </source>
</evidence>
<dbReference type="Gene3D" id="3.40.50.720">
    <property type="entry name" value="NAD(P)-binding Rossmann-like Domain"/>
    <property type="match status" value="1"/>
</dbReference>
<feature type="domain" description="PKS/mFAS DH" evidence="10">
    <location>
        <begin position="877"/>
        <end position="1199"/>
    </location>
</feature>
<dbReference type="InterPro" id="IPR009081">
    <property type="entry name" value="PP-bd_ACP"/>
</dbReference>
<evidence type="ECO:0000313" key="11">
    <source>
        <dbReference type="EMBL" id="EOO03002.1"/>
    </source>
</evidence>
<accession>R8BUF6</accession>
<dbReference type="InterPro" id="IPR014030">
    <property type="entry name" value="Ketoacyl_synth_N"/>
</dbReference>
<dbReference type="Pfam" id="PF02801">
    <property type="entry name" value="Ketoacyl-synt_C"/>
    <property type="match status" value="1"/>
</dbReference>
<dbReference type="InterPro" id="IPR042104">
    <property type="entry name" value="PKS_dehydratase_sf"/>
</dbReference>
<dbReference type="SMART" id="SM00827">
    <property type="entry name" value="PKS_AT"/>
    <property type="match status" value="1"/>
</dbReference>
<sequence>MGSSIDSYDATNRLAGQDHVLSSDIAIIGVSGRFPGDATSPRNLWDMVMEGRNAQEPIPKSRFNADGFYHKDSGRAGGFGGTKLGYFVSQEVDRFDSSFFSITPEEAKAMDPVQRLLLEVAYEGLENAANGYARAEGGGFVVLKRLDKALRDGDTIRAVVRASGANQDGRTLGLTQPSEARQAELIRSTYKSAGLPLHETNYFEAHGTGTKTGDPIECAAIGAAFAPTRQHPLYVGSVKSNVGHMEGVSGIVSMVKTIYSLESGWIAPTHGLENINPRIKVADWKINIPTRAIRWPAGLRRASINSFGYGGANAHVVMDDAYHFLKQHKLQGWHNTTVEVESPELLPNKVNGTNGTDGTDGTNGTNGTNGVNGHAQYGDTPKTEGTTSRLFLLSSHEESGITRLSQSLQTYLNEVDVQRASEGRNDFLHRLAYTLSEKRSSLPWKTYTVGSTIEELIGALDGAQTRAIRVPNKARALAFIFTGQGAQWSAMGRSLQRYPVFQQSLRESNACLQSLGCTWDLIEELNRSDEESKIDRPYISQSACTALQLAVADLLSSWGIRPQVTIGHSSGEIAAAYAKGAIDKAAAMRIAYYRGVLSSHIGKMGAMAAVSLGVDAAMGYVGRVTTGRIVVACINSPESVTLSGDMEAIDEVMLLLQADDIFSRKLRVQTAYHSHHMKLIADEYLANLAGAWKSNPGHTDVTMFSSVHTKPVDGTGLGPSYWVANLVSPVNFSGAITAAAHAGLLGGKARNMTGLKKGSPDAIVEIGPHAALQGPLKQILGSLGDKLPSPPRYLSVIKRQQDAIQTALEVAGELLVLGHPVDVRLVNAYDADGGNVTEGCKIPALVDLPPYAWNTSNRYWSESAAVSAYRNRSHPRLELLGLRDERSTETEPSWRNLLRISEQPWIEHHQFQSTNIYPMAGMIVMAIEAMRQVQTRTDVLGYQVRDVSIRRALVVPFDQTVETRLQLAPWRSSPIAADDSSYWSEFKVSSRSESGTWTANCTGLIAALYCPKGEALARNGVFVDEEAVANAELKKDHEKIQQSGFPSLDPAVFYDTLDKTGFHLGPAFQGVKELHLLNDKSHYTMEVHDTAQWYPARWEPPHLIHPSVLDVFVHLLTSSAGYGKHLKARLPVSTASIYVSANFDSTPGTKYHGFTRTRKLGGGDKVSSDVFAFSEDGGDKPVIALRGCQSVALHGSGLQVDASSNTQNAGSLHLSHGGHVPVVPHLAPDVEMADAVQLQQLLEDAPDLAAALRKYVSLLAHKYPALDILECSPSASSLLTKALDPTPAGAGKEIHKRIQSIVLSGAAPPEEPSSSFGPWSQSFRHQELDLSESLVTQGLERASRDLVVLDTALEYKNDDSVILTNLKELLKPRGGGLMIANHSGSTRAISDSVLISAGFTTFTTINFPDTSRLTIARLTEEQPNSNATVQNILIVMPQRPSYGLRRALEQVECELQQAHNYHVVKMPFGNAIPEQLSTYLALIALDLDVPFLEDPEEHSFAKLRSLVLGTQGTLWLTLDCDSRGLVKGVGRTIRAEYPEIPFTTLALDLAAPLDADVNVRTIAKLVGNMRSKMLAQSSDSEHVIRQGRVLVERLEPEADLKALLDAAKSGQRLPPVRMTLRQGTQQQADGGQTLRLSFREPGLLDSFEYHPVSGLSSLDPVSEGQMEIEVRSVGLSFRDVMVAMGQMEDVNVGMECSGIVSRLGPGIDKFRVGDRVFGLHAGCFQTRVRVDPRIFQRTPDNVSDEVAAALMGQYMTAVHSLINVGRLQSDESVLIHSAAGGLGQAAIIVAQYLGARQIFATVSSDRKKKFLMDEYGIPESHIFNSRDYSFADGVMRVTNGRGVDVVLNSLANEALRRTWHCVAPFGRFIELGKRDIYDNTGLEMRPFLNNITFAGLDIAVLITEYPDRCEKLGKQVLELLHQGAIRPLTSVVQYGFGEVEQAFRLMQSGNNIGKIVLIPRPDDVVPVVPGGLGAFRLPPNSAYVLVGGLGGIGRSIGRMLAEKGAKHLIFLSRSGNAHPEAHALLDELQRQGVSATAIAVDAADKAQLEQALDKIRQIGPPIKGVIHCAMDLRDGIYQNMTARDWNLALRPKLKATRNLHELLPADLDFFVCLSSIAGIIGSRGQANYNAGNSYQDALMHHRAASGLAAAISGRAPTQIAVGTATGGQLDKSLSNDPYWFADSRFTVLSQLDRQAGGDGGGGGGSSSEAAKDDWKKLVAGATSKDQVYDLVLAQLLVGVSNIIKMNLDDIDPKKSLPALGIDSLVAIEVRTWLRKEFQADLSVFDIVSNDPLSTFVHRVTAKSALVPSGLA</sequence>
<dbReference type="eggNOG" id="KOG1202">
    <property type="taxonomic scope" value="Eukaryota"/>
</dbReference>
<dbReference type="PROSITE" id="PS52004">
    <property type="entry name" value="KS3_2"/>
    <property type="match status" value="1"/>
</dbReference>
<dbReference type="CDD" id="cd05274">
    <property type="entry name" value="KR_FAS_SDR_x"/>
    <property type="match status" value="1"/>
</dbReference>
<dbReference type="SMART" id="SM00826">
    <property type="entry name" value="PKS_DH"/>
    <property type="match status" value="1"/>
</dbReference>
<dbReference type="PROSITE" id="PS52019">
    <property type="entry name" value="PKS_MFAS_DH"/>
    <property type="match status" value="1"/>
</dbReference>
<dbReference type="InterPro" id="IPR036291">
    <property type="entry name" value="NAD(P)-bd_dom_sf"/>
</dbReference>
<dbReference type="GO" id="GO:0004312">
    <property type="term" value="F:fatty acid synthase activity"/>
    <property type="evidence" value="ECO:0007669"/>
    <property type="project" value="TreeGrafter"/>
</dbReference>
<dbReference type="GeneID" id="19321633"/>
<evidence type="ECO:0000313" key="12">
    <source>
        <dbReference type="Proteomes" id="UP000014074"/>
    </source>
</evidence>
<keyword evidence="4" id="KW-0560">Oxidoreductase</keyword>
<evidence type="ECO:0000256" key="5">
    <source>
        <dbReference type="ARBA" id="ARBA00023268"/>
    </source>
</evidence>
<feature type="region of interest" description="C-terminal hotdog fold" evidence="6">
    <location>
        <begin position="1045"/>
        <end position="1199"/>
    </location>
</feature>
<keyword evidence="12" id="KW-1185">Reference proteome</keyword>
<dbReference type="InterPro" id="IPR032821">
    <property type="entry name" value="PKS_assoc"/>
</dbReference>
<dbReference type="InterPro" id="IPR016039">
    <property type="entry name" value="Thiolase-like"/>
</dbReference>
<feature type="domain" description="Ketosynthase family 3 (KS3)" evidence="9">
    <location>
        <begin position="22"/>
        <end position="320"/>
    </location>
</feature>
<gene>
    <name evidence="11" type="ORF">UCRPA7_1481</name>
</gene>
<dbReference type="InterPro" id="IPR049551">
    <property type="entry name" value="PKS_DH_C"/>
</dbReference>
<dbReference type="InterPro" id="IPR016036">
    <property type="entry name" value="Malonyl_transacylase_ACP-bd"/>
</dbReference>
<evidence type="ECO:0000256" key="6">
    <source>
        <dbReference type="PROSITE-ProRule" id="PRU01363"/>
    </source>
</evidence>
<dbReference type="InterPro" id="IPR049552">
    <property type="entry name" value="PKS_DH_N"/>
</dbReference>
<dbReference type="GO" id="GO:0006633">
    <property type="term" value="P:fatty acid biosynthetic process"/>
    <property type="evidence" value="ECO:0007669"/>
    <property type="project" value="TreeGrafter"/>
</dbReference>
<proteinExistence type="predicted"/>
<dbReference type="InterPro" id="IPR057326">
    <property type="entry name" value="KR_dom"/>
</dbReference>
<dbReference type="InterPro" id="IPR020806">
    <property type="entry name" value="PKS_PP-bd"/>
</dbReference>
<dbReference type="KEGG" id="tmn:UCRPA7_1481"/>
<evidence type="ECO:0000256" key="1">
    <source>
        <dbReference type="ARBA" id="ARBA00022450"/>
    </source>
</evidence>
<dbReference type="Pfam" id="PF13602">
    <property type="entry name" value="ADH_zinc_N_2"/>
    <property type="match status" value="1"/>
</dbReference>
<dbReference type="InterPro" id="IPR050091">
    <property type="entry name" value="PKS_NRPS_Biosynth_Enz"/>
</dbReference>
<dbReference type="SUPFAM" id="SSF52151">
    <property type="entry name" value="FabD/lysophospholipase-like"/>
    <property type="match status" value="1"/>
</dbReference>
<dbReference type="HOGENOM" id="CLU_000022_31_0_1"/>
<evidence type="ECO:0000259" key="9">
    <source>
        <dbReference type="PROSITE" id="PS52004"/>
    </source>
</evidence>
<dbReference type="Gene3D" id="1.10.1200.10">
    <property type="entry name" value="ACP-like"/>
    <property type="match status" value="1"/>
</dbReference>
<dbReference type="SMART" id="SM00823">
    <property type="entry name" value="PKS_PP"/>
    <property type="match status" value="1"/>
</dbReference>
<dbReference type="Gene3D" id="3.30.70.3290">
    <property type="match status" value="1"/>
</dbReference>
<dbReference type="InterPro" id="IPR011032">
    <property type="entry name" value="GroES-like_sf"/>
</dbReference>
<dbReference type="PANTHER" id="PTHR43775:SF29">
    <property type="entry name" value="ASPERFURANONE POLYKETIDE SYNTHASE AFOG-RELATED"/>
    <property type="match status" value="1"/>
</dbReference>
<feature type="region of interest" description="Disordered" evidence="7">
    <location>
        <begin position="346"/>
        <end position="383"/>
    </location>
</feature>
<keyword evidence="2" id="KW-0597">Phosphoprotein</keyword>
<keyword evidence="1" id="KW-0596">Phosphopantetheine</keyword>
<dbReference type="Proteomes" id="UP000014074">
    <property type="component" value="Unassembled WGS sequence"/>
</dbReference>
<dbReference type="PANTHER" id="PTHR43775">
    <property type="entry name" value="FATTY ACID SYNTHASE"/>
    <property type="match status" value="1"/>
</dbReference>
<dbReference type="Pfam" id="PF14765">
    <property type="entry name" value="PS-DH"/>
    <property type="match status" value="1"/>
</dbReference>
<dbReference type="InterPro" id="IPR013968">
    <property type="entry name" value="PKS_KR"/>
</dbReference>
<feature type="active site" description="Proton donor; for dehydratase activity" evidence="6">
    <location>
        <position position="1110"/>
    </location>
</feature>
<dbReference type="GO" id="GO:0031177">
    <property type="term" value="F:phosphopantetheine binding"/>
    <property type="evidence" value="ECO:0007669"/>
    <property type="project" value="InterPro"/>
</dbReference>
<dbReference type="FunFam" id="3.40.50.720:FF:000209">
    <property type="entry name" value="Polyketide synthase Pks12"/>
    <property type="match status" value="1"/>
</dbReference>
<dbReference type="InterPro" id="IPR014043">
    <property type="entry name" value="Acyl_transferase_dom"/>
</dbReference>
<dbReference type="InterPro" id="IPR020843">
    <property type="entry name" value="ER"/>
</dbReference>
<dbReference type="Gene3D" id="3.90.180.10">
    <property type="entry name" value="Medium-chain alcohol dehydrogenases, catalytic domain"/>
    <property type="match status" value="1"/>
</dbReference>
<dbReference type="SMART" id="SM00825">
    <property type="entry name" value="PKS_KS"/>
    <property type="match status" value="1"/>
</dbReference>
<dbReference type="Pfam" id="PF08240">
    <property type="entry name" value="ADH_N"/>
    <property type="match status" value="1"/>
</dbReference>
<dbReference type="InterPro" id="IPR020807">
    <property type="entry name" value="PKS_DH"/>
</dbReference>
<dbReference type="InterPro" id="IPR049900">
    <property type="entry name" value="PKS_mFAS_DH"/>
</dbReference>
<dbReference type="InterPro" id="IPR016035">
    <property type="entry name" value="Acyl_Trfase/lysoPLipase"/>
</dbReference>
<dbReference type="EMBL" id="KB932881">
    <property type="protein sequence ID" value="EOO03002.1"/>
    <property type="molecule type" value="Genomic_DNA"/>
</dbReference>
<dbReference type="InterPro" id="IPR001227">
    <property type="entry name" value="Ac_transferase_dom_sf"/>
</dbReference>
<dbReference type="InterPro" id="IPR014031">
    <property type="entry name" value="Ketoacyl_synth_C"/>
</dbReference>
<dbReference type="SUPFAM" id="SSF53901">
    <property type="entry name" value="Thiolase-like"/>
    <property type="match status" value="2"/>
</dbReference>
<feature type="domain" description="Carrier" evidence="8">
    <location>
        <begin position="2226"/>
        <end position="2303"/>
    </location>
</feature>
<dbReference type="CDD" id="cd05195">
    <property type="entry name" value="enoyl_red"/>
    <property type="match status" value="1"/>
</dbReference>
<dbReference type="GO" id="GO:0030639">
    <property type="term" value="P:polyketide biosynthetic process"/>
    <property type="evidence" value="ECO:0007669"/>
    <property type="project" value="UniProtKB-ARBA"/>
</dbReference>
<dbReference type="InterPro" id="IPR020841">
    <property type="entry name" value="PKS_Beta-ketoAc_synthase_dom"/>
</dbReference>
<feature type="region of interest" description="N-terminal hotdog fold" evidence="6">
    <location>
        <begin position="877"/>
        <end position="1012"/>
    </location>
</feature>